<proteinExistence type="predicted"/>
<dbReference type="eggNOG" id="COG1925">
    <property type="taxonomic scope" value="Bacteria"/>
</dbReference>
<dbReference type="KEGG" id="aaco:K1I37_06250"/>
<organism evidence="7 8">
    <name type="scientific">Alicyclobacillus acidoterrestris (strain ATCC 49025 / DSM 3922 / CIP 106132 / NCIMB 13137 / GD3B)</name>
    <dbReference type="NCBI Taxonomy" id="1356854"/>
    <lineage>
        <taxon>Bacteria</taxon>
        <taxon>Bacillati</taxon>
        <taxon>Bacillota</taxon>
        <taxon>Bacilli</taxon>
        <taxon>Bacillales</taxon>
        <taxon>Alicyclobacillaceae</taxon>
        <taxon>Alicyclobacillus</taxon>
    </lineage>
</organism>
<keyword evidence="4" id="KW-0963">Cytoplasm</keyword>
<dbReference type="SUPFAM" id="SSF55594">
    <property type="entry name" value="HPr-like"/>
    <property type="match status" value="1"/>
</dbReference>
<protein>
    <recommendedName>
        <fullName evidence="3">Phosphocarrier protein HPr</fullName>
    </recommendedName>
</protein>
<comment type="function">
    <text evidence="1">General (non sugar-specific) component of the phosphoenolpyruvate-dependent sugar phosphotransferase system (sugar PTS). This major carbohydrate active-transport system catalyzes the phosphorylation of incoming sugar substrates concomitantly with their translocation across the cell membrane. The phosphoryl group from phosphoenolpyruvate (PEP) is transferred to the phosphoryl carrier protein HPr by enzyme I. Phospho-HPr then transfers it to the PTS EIIA domain.</text>
</comment>
<dbReference type="PRINTS" id="PR00107">
    <property type="entry name" value="PHOSPHOCPHPR"/>
</dbReference>
<dbReference type="PROSITE" id="PS51350">
    <property type="entry name" value="PTS_HPR_DOM"/>
    <property type="match status" value="1"/>
</dbReference>
<evidence type="ECO:0000256" key="6">
    <source>
        <dbReference type="ARBA" id="ARBA00022683"/>
    </source>
</evidence>
<dbReference type="CDD" id="cd00367">
    <property type="entry name" value="PTS-HPr_like"/>
    <property type="match status" value="1"/>
</dbReference>
<dbReference type="NCBIfam" id="TIGR01003">
    <property type="entry name" value="PTS_HPr_family"/>
    <property type="match status" value="1"/>
</dbReference>
<evidence type="ECO:0000313" key="7">
    <source>
        <dbReference type="EMBL" id="UNO50087.1"/>
    </source>
</evidence>
<dbReference type="InterPro" id="IPR050399">
    <property type="entry name" value="HPr"/>
</dbReference>
<dbReference type="STRING" id="1356854.N007_13910"/>
<evidence type="ECO:0000256" key="1">
    <source>
        <dbReference type="ARBA" id="ARBA00003681"/>
    </source>
</evidence>
<keyword evidence="6" id="KW-0598">Phosphotransferase system</keyword>
<dbReference type="RefSeq" id="WP_021297940.1">
    <property type="nucleotide sequence ID" value="NZ_AURB01000165.1"/>
</dbReference>
<evidence type="ECO:0000313" key="8">
    <source>
        <dbReference type="Proteomes" id="UP000829401"/>
    </source>
</evidence>
<dbReference type="EMBL" id="CP080467">
    <property type="protein sequence ID" value="UNO50087.1"/>
    <property type="molecule type" value="Genomic_DNA"/>
</dbReference>
<keyword evidence="5" id="KW-0762">Sugar transport</keyword>
<evidence type="ECO:0000256" key="5">
    <source>
        <dbReference type="ARBA" id="ARBA00022597"/>
    </source>
</evidence>
<dbReference type="GO" id="GO:0009401">
    <property type="term" value="P:phosphoenolpyruvate-dependent sugar phosphotransferase system"/>
    <property type="evidence" value="ECO:0007669"/>
    <property type="project" value="UniProtKB-KW"/>
</dbReference>
<evidence type="ECO:0000256" key="4">
    <source>
        <dbReference type="ARBA" id="ARBA00022490"/>
    </source>
</evidence>
<reference evidence="8" key="1">
    <citation type="journal article" date="2022" name="G3 (Bethesda)">
        <title>Unveiling the complete genome sequence of Alicyclobacillus acidoterrestris DSM 3922T, a taint-producing strain.</title>
        <authorList>
            <person name="Leonardo I.C."/>
            <person name="Barreto Crespo M.T."/>
            <person name="Gaspar F.B."/>
        </authorList>
    </citation>
    <scope>NUCLEOTIDE SEQUENCE [LARGE SCALE GENOMIC DNA]</scope>
    <source>
        <strain evidence="8">DSM 3922</strain>
    </source>
</reference>
<keyword evidence="5" id="KW-0813">Transport</keyword>
<dbReference type="Gene3D" id="3.30.1340.10">
    <property type="entry name" value="HPr-like"/>
    <property type="match status" value="1"/>
</dbReference>
<accession>A0A9E6ZI37</accession>
<dbReference type="Pfam" id="PF00381">
    <property type="entry name" value="PTS-HPr"/>
    <property type="match status" value="1"/>
</dbReference>
<evidence type="ECO:0000256" key="3">
    <source>
        <dbReference type="ARBA" id="ARBA00020422"/>
    </source>
</evidence>
<dbReference type="PANTHER" id="PTHR33705:SF2">
    <property type="entry name" value="PHOSPHOCARRIER PROTEIN NPR"/>
    <property type="match status" value="1"/>
</dbReference>
<sequence>MYQKSVTVKNASGLHARPASRFVTEASAFASRITLVKDGGEVDAKSILGIMSMAITQGTDITIRGEGPDEVVAVDRLVELIEGLED</sequence>
<dbReference type="GO" id="GO:0005737">
    <property type="term" value="C:cytoplasm"/>
    <property type="evidence" value="ECO:0007669"/>
    <property type="project" value="UniProtKB-SubCell"/>
</dbReference>
<dbReference type="PROSITE" id="PS00369">
    <property type="entry name" value="PTS_HPR_HIS"/>
    <property type="match status" value="1"/>
</dbReference>
<dbReference type="InterPro" id="IPR000032">
    <property type="entry name" value="HPr-like"/>
</dbReference>
<comment type="subcellular location">
    <subcellularLocation>
        <location evidence="2">Cytoplasm</location>
    </subcellularLocation>
</comment>
<dbReference type="PANTHER" id="PTHR33705">
    <property type="entry name" value="PHOSPHOCARRIER PROTEIN HPR"/>
    <property type="match status" value="1"/>
</dbReference>
<dbReference type="AlphaFoldDB" id="T0BQ51"/>
<keyword evidence="8" id="KW-1185">Reference proteome</keyword>
<dbReference type="InterPro" id="IPR035895">
    <property type="entry name" value="HPr-like_sf"/>
</dbReference>
<dbReference type="InterPro" id="IPR001020">
    <property type="entry name" value="PTS_HPr_His_P_site"/>
</dbReference>
<dbReference type="OrthoDB" id="9809047at2"/>
<name>T0BQ51_ALIAG</name>
<accession>T0BQ51</accession>
<gene>
    <name evidence="7" type="ORF">K1I37_06250</name>
</gene>
<evidence type="ECO:0000256" key="2">
    <source>
        <dbReference type="ARBA" id="ARBA00004496"/>
    </source>
</evidence>
<dbReference type="Proteomes" id="UP000829401">
    <property type="component" value="Chromosome"/>
</dbReference>